<dbReference type="AlphaFoldDB" id="A0A8W8J9U2"/>
<dbReference type="Pfam" id="PF00643">
    <property type="entry name" value="zf-B_box"/>
    <property type="match status" value="1"/>
</dbReference>
<name>A0A8W8J9U2_MAGGI</name>
<dbReference type="InterPro" id="IPR000315">
    <property type="entry name" value="Znf_B-box"/>
</dbReference>
<dbReference type="PROSITE" id="PS50119">
    <property type="entry name" value="ZF_BBOX"/>
    <property type="match status" value="2"/>
</dbReference>
<reference evidence="4" key="1">
    <citation type="submission" date="2022-08" db="UniProtKB">
        <authorList>
            <consortium name="EnsemblMetazoa"/>
        </authorList>
    </citation>
    <scope>IDENTIFICATION</scope>
    <source>
        <strain evidence="4">05x7-T-G4-1.051#20</strain>
    </source>
</reference>
<feature type="domain" description="B box-type" evidence="3">
    <location>
        <begin position="6"/>
        <end position="53"/>
    </location>
</feature>
<keyword evidence="1" id="KW-0862">Zinc</keyword>
<dbReference type="PANTHER" id="PTHR25462:SF296">
    <property type="entry name" value="MEIOTIC P26, ISOFORM F"/>
    <property type="match status" value="1"/>
</dbReference>
<dbReference type="Proteomes" id="UP000005408">
    <property type="component" value="Unassembled WGS sequence"/>
</dbReference>
<evidence type="ECO:0000256" key="2">
    <source>
        <dbReference type="SAM" id="MobiDB-lite"/>
    </source>
</evidence>
<dbReference type="SUPFAM" id="SSF57845">
    <property type="entry name" value="B-box zinc-binding domain"/>
    <property type="match status" value="1"/>
</dbReference>
<protein>
    <recommendedName>
        <fullName evidence="3">B box-type domain-containing protein</fullName>
    </recommendedName>
</protein>
<dbReference type="Gene3D" id="3.30.160.60">
    <property type="entry name" value="Classic Zinc Finger"/>
    <property type="match status" value="1"/>
</dbReference>
<dbReference type="CDD" id="cd19756">
    <property type="entry name" value="Bbox2"/>
    <property type="match status" value="1"/>
</dbReference>
<feature type="region of interest" description="Disordered" evidence="2">
    <location>
        <begin position="266"/>
        <end position="293"/>
    </location>
</feature>
<dbReference type="EnsemblMetazoa" id="G1801.1">
    <property type="protein sequence ID" value="G1801.1:cds"/>
    <property type="gene ID" value="G1801"/>
</dbReference>
<dbReference type="SMART" id="SM00336">
    <property type="entry name" value="BBOX"/>
    <property type="match status" value="2"/>
</dbReference>
<keyword evidence="1" id="KW-0863">Zinc-finger</keyword>
<organism evidence="4 5">
    <name type="scientific">Magallana gigas</name>
    <name type="common">Pacific oyster</name>
    <name type="synonym">Crassostrea gigas</name>
    <dbReference type="NCBI Taxonomy" id="29159"/>
    <lineage>
        <taxon>Eukaryota</taxon>
        <taxon>Metazoa</taxon>
        <taxon>Spiralia</taxon>
        <taxon>Lophotrochozoa</taxon>
        <taxon>Mollusca</taxon>
        <taxon>Bivalvia</taxon>
        <taxon>Autobranchia</taxon>
        <taxon>Pteriomorphia</taxon>
        <taxon>Ostreida</taxon>
        <taxon>Ostreoidea</taxon>
        <taxon>Ostreidae</taxon>
        <taxon>Magallana</taxon>
    </lineage>
</organism>
<keyword evidence="1" id="KW-0479">Metal-binding</keyword>
<keyword evidence="5" id="KW-1185">Reference proteome</keyword>
<feature type="domain" description="B box-type" evidence="3">
    <location>
        <begin position="60"/>
        <end position="102"/>
    </location>
</feature>
<evidence type="ECO:0000313" key="4">
    <source>
        <dbReference type="EnsemblMetazoa" id="G1801.1:cds"/>
    </source>
</evidence>
<dbReference type="InterPro" id="IPR047153">
    <property type="entry name" value="TRIM45/56/19-like"/>
</dbReference>
<sequence length="564" mass="63705">MVTSAQHYLECGNEGCGKNCQFYCNPCHRKLCEECKDEHQRNPMTKPHEVVLFNQRKRQLPVKKCTLHPTRNIDILCKECNVPLCSKCSTMEKHQGHTFNDLEDIFAGKFESNGKKISEIQGYFLPTAQDLKKETEEDGKEIKKIMDSIRDSIKDEAESLKSLVDKATSEKLEHANSIEDSLLKQLKPQETTYKEYIAYLERLVRDFRGNFPITDGGGLSAACSLEIKPIPETTKPNLPKYRFGQFSKDNVGKLLGNIVVPSVKEEKRKIKPMEKDSSSQLKPAGAQGEPEQRADAIKRPIVSEVRAFKVPGVDSTWYLSVDKSGRVWASDDGGNLVQTDPEGNQLQKIQTSGKDEGYHTVTPTGDLLYTDKIKKIINKIPQSNRISKFFKTGDWEPLSIHSSHINGDVLVGMRKDREAKVTRYKNGKEIQNIQMDNKRQAMYNSPLYITENDNGDICASDDEKQAVVVVSKAGHHRFSYRGQEPEFHPYGICTDCSGNILISVGLLSNGTVEIISQDGHFLSRLFAMDQEITSPRCVCVSDKNNLYVGQEMSNKVKVFKYEFK</sequence>
<dbReference type="GO" id="GO:0008270">
    <property type="term" value="F:zinc ion binding"/>
    <property type="evidence" value="ECO:0007669"/>
    <property type="project" value="UniProtKB-KW"/>
</dbReference>
<proteinExistence type="predicted"/>
<dbReference type="InterPro" id="IPR011042">
    <property type="entry name" value="6-blade_b-propeller_TolB-like"/>
</dbReference>
<dbReference type="Gene3D" id="2.120.10.30">
    <property type="entry name" value="TolB, C-terminal domain"/>
    <property type="match status" value="1"/>
</dbReference>
<feature type="compositionally biased region" description="Basic and acidic residues" evidence="2">
    <location>
        <begin position="266"/>
        <end position="277"/>
    </location>
</feature>
<accession>A0A8W8J9U2</accession>
<evidence type="ECO:0000256" key="1">
    <source>
        <dbReference type="PROSITE-ProRule" id="PRU00024"/>
    </source>
</evidence>
<dbReference type="SUPFAM" id="SSF101898">
    <property type="entry name" value="NHL repeat"/>
    <property type="match status" value="1"/>
</dbReference>
<evidence type="ECO:0000313" key="5">
    <source>
        <dbReference type="Proteomes" id="UP000005408"/>
    </source>
</evidence>
<dbReference type="PANTHER" id="PTHR25462">
    <property type="entry name" value="BONUS, ISOFORM C-RELATED"/>
    <property type="match status" value="1"/>
</dbReference>
<evidence type="ECO:0000259" key="3">
    <source>
        <dbReference type="PROSITE" id="PS50119"/>
    </source>
</evidence>